<evidence type="ECO:0000256" key="5">
    <source>
        <dbReference type="ARBA" id="ARBA00022801"/>
    </source>
</evidence>
<dbReference type="PANTHER" id="PTHR47466">
    <property type="match status" value="1"/>
</dbReference>
<comment type="similarity">
    <text evidence="1">Belongs to the peptidase M43B family.</text>
</comment>
<sequence>MHFKFGVLATLAIGFVPALAQSGEGQFERCASNPSKEKIKAAQASFIAKKKVSKTFQLDFSAEIPVHWYAIQAGQSLEEGHIPASQINDSIAVLNADYKPAGISFKLVSSAYITNETWFNWAGPGPDLPQFTYQTAMKKALRQGGVSTLNLYTTSFVNTTKPALLGYATFPEDYQSAPTDDGVVIRYSTLPGGSSRFNLGKTLTHEVGHWLGLLHTFSDDCDDDGDMVSDTPAQLNQTSGCPSTPPDSCPGQPGLDPIHNFMDYSDDICLLEFTPGQIQRIHEQFTVFRGSSV</sequence>
<evidence type="ECO:0000313" key="12">
    <source>
        <dbReference type="Proteomes" id="UP000663861"/>
    </source>
</evidence>
<evidence type="ECO:0000313" key="11">
    <source>
        <dbReference type="EMBL" id="CAE6521096.1"/>
    </source>
</evidence>
<reference evidence="11" key="1">
    <citation type="submission" date="2021-01" db="EMBL/GenBank/DDBJ databases">
        <authorList>
            <person name="Kaushik A."/>
        </authorList>
    </citation>
    <scope>NUCLEOTIDE SEQUENCE</scope>
    <source>
        <strain evidence="11">AG4-RS23</strain>
    </source>
</reference>
<keyword evidence="8" id="KW-1015">Disulfide bond</keyword>
<dbReference type="Gene3D" id="3.40.390.10">
    <property type="entry name" value="Collagenase (Catalytic Domain)"/>
    <property type="match status" value="1"/>
</dbReference>
<keyword evidence="7" id="KW-0482">Metalloprotease</keyword>
<dbReference type="AlphaFoldDB" id="A0A8H3HJ39"/>
<evidence type="ECO:0000256" key="3">
    <source>
        <dbReference type="ARBA" id="ARBA00022723"/>
    </source>
</evidence>
<evidence type="ECO:0000256" key="7">
    <source>
        <dbReference type="ARBA" id="ARBA00023049"/>
    </source>
</evidence>
<feature type="chain" id="PRO_5034035818" description="Peptidase M43 pregnancy-associated plasma-A domain-containing protein" evidence="9">
    <location>
        <begin position="21"/>
        <end position="293"/>
    </location>
</feature>
<dbReference type="CDD" id="cd04275">
    <property type="entry name" value="ZnMc_pappalysin_like"/>
    <property type="match status" value="1"/>
</dbReference>
<evidence type="ECO:0000259" key="10">
    <source>
        <dbReference type="Pfam" id="PF05572"/>
    </source>
</evidence>
<dbReference type="Pfam" id="PF05572">
    <property type="entry name" value="Peptidase_M43"/>
    <property type="match status" value="1"/>
</dbReference>
<evidence type="ECO:0000256" key="6">
    <source>
        <dbReference type="ARBA" id="ARBA00022833"/>
    </source>
</evidence>
<keyword evidence="4 9" id="KW-0732">Signal</keyword>
<proteinExistence type="inferred from homology"/>
<protein>
    <recommendedName>
        <fullName evidence="10">Peptidase M43 pregnancy-associated plasma-A domain-containing protein</fullName>
    </recommendedName>
</protein>
<keyword evidence="2" id="KW-0645">Protease</keyword>
<evidence type="ECO:0000256" key="1">
    <source>
        <dbReference type="ARBA" id="ARBA00008721"/>
    </source>
</evidence>
<feature type="domain" description="Peptidase M43 pregnancy-associated plasma-A" evidence="10">
    <location>
        <begin position="166"/>
        <end position="283"/>
    </location>
</feature>
<dbReference type="Proteomes" id="UP000663861">
    <property type="component" value="Unassembled WGS sequence"/>
</dbReference>
<dbReference type="InterPro" id="IPR008754">
    <property type="entry name" value="Peptidase_M43"/>
</dbReference>
<dbReference type="GO" id="GO:0006508">
    <property type="term" value="P:proteolysis"/>
    <property type="evidence" value="ECO:0007669"/>
    <property type="project" value="UniProtKB-KW"/>
</dbReference>
<evidence type="ECO:0000256" key="9">
    <source>
        <dbReference type="SAM" id="SignalP"/>
    </source>
</evidence>
<dbReference type="PANTHER" id="PTHR47466:SF1">
    <property type="entry name" value="METALLOPROTEASE MEP1 (AFU_ORTHOLOGUE AFUA_1G07730)-RELATED"/>
    <property type="match status" value="1"/>
</dbReference>
<evidence type="ECO:0000256" key="4">
    <source>
        <dbReference type="ARBA" id="ARBA00022729"/>
    </source>
</evidence>
<dbReference type="GO" id="GO:0046872">
    <property type="term" value="F:metal ion binding"/>
    <property type="evidence" value="ECO:0007669"/>
    <property type="project" value="UniProtKB-KW"/>
</dbReference>
<accession>A0A8H3HJ39</accession>
<dbReference type="GO" id="GO:0008237">
    <property type="term" value="F:metallopeptidase activity"/>
    <property type="evidence" value="ECO:0007669"/>
    <property type="project" value="UniProtKB-KW"/>
</dbReference>
<dbReference type="SUPFAM" id="SSF55486">
    <property type="entry name" value="Metalloproteases ('zincins'), catalytic domain"/>
    <property type="match status" value="1"/>
</dbReference>
<gene>
    <name evidence="11" type="ORF">RDB_LOCUS155733</name>
</gene>
<keyword evidence="6" id="KW-0862">Zinc</keyword>
<name>A0A8H3HJ39_9AGAM</name>
<comment type="caution">
    <text evidence="11">The sequence shown here is derived from an EMBL/GenBank/DDBJ whole genome shotgun (WGS) entry which is preliminary data.</text>
</comment>
<organism evidence="11 12">
    <name type="scientific">Rhizoctonia solani</name>
    <dbReference type="NCBI Taxonomy" id="456999"/>
    <lineage>
        <taxon>Eukaryota</taxon>
        <taxon>Fungi</taxon>
        <taxon>Dikarya</taxon>
        <taxon>Basidiomycota</taxon>
        <taxon>Agaricomycotina</taxon>
        <taxon>Agaricomycetes</taxon>
        <taxon>Cantharellales</taxon>
        <taxon>Ceratobasidiaceae</taxon>
        <taxon>Rhizoctonia</taxon>
    </lineage>
</organism>
<keyword evidence="3" id="KW-0479">Metal-binding</keyword>
<feature type="signal peptide" evidence="9">
    <location>
        <begin position="1"/>
        <end position="20"/>
    </location>
</feature>
<dbReference type="EMBL" id="CAJMWY010004146">
    <property type="protein sequence ID" value="CAE6521096.1"/>
    <property type="molecule type" value="Genomic_DNA"/>
</dbReference>
<evidence type="ECO:0000256" key="2">
    <source>
        <dbReference type="ARBA" id="ARBA00022670"/>
    </source>
</evidence>
<evidence type="ECO:0000256" key="8">
    <source>
        <dbReference type="ARBA" id="ARBA00023157"/>
    </source>
</evidence>
<keyword evidence="5" id="KW-0378">Hydrolase</keyword>
<dbReference type="InterPro" id="IPR024079">
    <property type="entry name" value="MetalloPept_cat_dom_sf"/>
</dbReference>